<organism evidence="1 2">
    <name type="scientific">Elaeis guineensis var. tenera</name>
    <name type="common">Oil palm</name>
    <dbReference type="NCBI Taxonomy" id="51953"/>
    <lineage>
        <taxon>Eukaryota</taxon>
        <taxon>Viridiplantae</taxon>
        <taxon>Streptophyta</taxon>
        <taxon>Embryophyta</taxon>
        <taxon>Tracheophyta</taxon>
        <taxon>Spermatophyta</taxon>
        <taxon>Magnoliopsida</taxon>
        <taxon>Liliopsida</taxon>
        <taxon>Arecaceae</taxon>
        <taxon>Arecoideae</taxon>
        <taxon>Cocoseae</taxon>
        <taxon>Elaeidinae</taxon>
        <taxon>Elaeis</taxon>
    </lineage>
</organism>
<protein>
    <submittedName>
        <fullName evidence="2">Uncharacterized protein LOC105059422 isoform X1</fullName>
    </submittedName>
</protein>
<dbReference type="AlphaFoldDB" id="A0A8N4I9S2"/>
<keyword evidence="1" id="KW-1185">Reference proteome</keyword>
<dbReference type="RefSeq" id="XP_029116145.1">
    <property type="nucleotide sequence ID" value="XM_029260312.1"/>
</dbReference>
<evidence type="ECO:0000313" key="1">
    <source>
        <dbReference type="Proteomes" id="UP000504607"/>
    </source>
</evidence>
<accession>A0A8N4I9S2</accession>
<proteinExistence type="predicted"/>
<sequence>MEAQAEADKAKAVAEAKLKAVEEYKASAEFEAKVTEGSSVVFGYGFDACKAQVAHFFPEMDVSRLNPYEVVGEEVEQQAGGSVEPTVEPVVVEPFPTIELVSDESTDTKGPAIESIAVEVQMDPEPIIDVESLSDEF</sequence>
<gene>
    <name evidence="2" type="primary">LOC105059422</name>
</gene>
<evidence type="ECO:0000313" key="2">
    <source>
        <dbReference type="RefSeq" id="XP_029116145.1"/>
    </source>
</evidence>
<dbReference type="Proteomes" id="UP000504607">
    <property type="component" value="Chromosome 16"/>
</dbReference>
<reference evidence="2" key="1">
    <citation type="submission" date="2025-08" db="UniProtKB">
        <authorList>
            <consortium name="RefSeq"/>
        </authorList>
    </citation>
    <scope>IDENTIFICATION</scope>
</reference>
<name>A0A8N4I9S2_ELAGV</name>